<dbReference type="Gramene" id="GBG60624">
    <property type="protein sequence ID" value="GBG60624"/>
    <property type="gene ID" value="CBR_g8644"/>
</dbReference>
<evidence type="ECO:0000313" key="3">
    <source>
        <dbReference type="Proteomes" id="UP000265515"/>
    </source>
</evidence>
<dbReference type="SUPFAM" id="SSF53254">
    <property type="entry name" value="Phosphoglycerate mutase-like"/>
    <property type="match status" value="1"/>
</dbReference>
<dbReference type="PANTHER" id="PTHR47821">
    <property type="entry name" value="PHOSPHOGLYCERATE MUTASE FAMILY PROTEIN"/>
    <property type="match status" value="1"/>
</dbReference>
<dbReference type="Proteomes" id="UP000265515">
    <property type="component" value="Unassembled WGS sequence"/>
</dbReference>
<dbReference type="CDD" id="cd07040">
    <property type="entry name" value="HP"/>
    <property type="match status" value="1"/>
</dbReference>
<comment type="caution">
    <text evidence="2">The sequence shown here is derived from an EMBL/GenBank/DDBJ whole genome shotgun (WGS) entry which is preliminary data.</text>
</comment>
<accession>A0A388JS31</accession>
<reference evidence="2 3" key="1">
    <citation type="journal article" date="2018" name="Cell">
        <title>The Chara Genome: Secondary Complexity and Implications for Plant Terrestrialization.</title>
        <authorList>
            <person name="Nishiyama T."/>
            <person name="Sakayama H."/>
            <person name="Vries J.D."/>
            <person name="Buschmann H."/>
            <person name="Saint-Marcoux D."/>
            <person name="Ullrich K.K."/>
            <person name="Haas F.B."/>
            <person name="Vanderstraeten L."/>
            <person name="Becker D."/>
            <person name="Lang D."/>
            <person name="Vosolsobe S."/>
            <person name="Rombauts S."/>
            <person name="Wilhelmsson P.K.I."/>
            <person name="Janitza P."/>
            <person name="Kern R."/>
            <person name="Heyl A."/>
            <person name="Rumpler F."/>
            <person name="Villalobos L.I.A.C."/>
            <person name="Clay J.M."/>
            <person name="Skokan R."/>
            <person name="Toyoda A."/>
            <person name="Suzuki Y."/>
            <person name="Kagoshima H."/>
            <person name="Schijlen E."/>
            <person name="Tajeshwar N."/>
            <person name="Catarino B."/>
            <person name="Hetherington A.J."/>
            <person name="Saltykova A."/>
            <person name="Bonnot C."/>
            <person name="Breuninger H."/>
            <person name="Symeonidi A."/>
            <person name="Radhakrishnan G.V."/>
            <person name="Van Nieuwerburgh F."/>
            <person name="Deforce D."/>
            <person name="Chang C."/>
            <person name="Karol K.G."/>
            <person name="Hedrich R."/>
            <person name="Ulvskov P."/>
            <person name="Glockner G."/>
            <person name="Delwiche C.F."/>
            <person name="Petrasek J."/>
            <person name="Van de Peer Y."/>
            <person name="Friml J."/>
            <person name="Beilby M."/>
            <person name="Dolan L."/>
            <person name="Kohara Y."/>
            <person name="Sugano S."/>
            <person name="Fujiyama A."/>
            <person name="Delaux P.-M."/>
            <person name="Quint M."/>
            <person name="TheiBen G."/>
            <person name="Hagemann M."/>
            <person name="Harholt J."/>
            <person name="Dunand C."/>
            <person name="Zachgo S."/>
            <person name="Langdale J."/>
            <person name="Maumus F."/>
            <person name="Straeten D.V.D."/>
            <person name="Gould S.B."/>
            <person name="Rensing S.A."/>
        </authorList>
    </citation>
    <scope>NUCLEOTIDE SEQUENCE [LARGE SCALE GENOMIC DNA]</scope>
    <source>
        <strain evidence="2 3">S276</strain>
    </source>
</reference>
<dbReference type="STRING" id="69332.A0A388JS31"/>
<dbReference type="PANTHER" id="PTHR47821:SF2">
    <property type="entry name" value="PHOSPHOGLYCERATE MUTASE FAMILY PROTEIN"/>
    <property type="match status" value="1"/>
</dbReference>
<sequence length="277" mass="30384">MAGRASRCAPPTAGRGTVPPVSSSQCASPPRSGILRNRYWILRHGRSIPNEKGVVVSSLENGVRPENGLAPVGIEQAKEAGKKFIKELKEEGLGEADWANKVHIVSSPFSRTLDTSTAVMQVFPVKVKFEVIPELRERYFGPAMELQSADKWYPVVWQVDRADYCRGPEGGESVVDVAIRMAGVVARLEKELKGCAILLVSHGDPLQIIQAACKPFKDTQLQSSGRKQDGSSRPQLFDGLLNCINQNGQVGLSCEMGKSLARHRDWPLETAELRRLL</sequence>
<dbReference type="InterPro" id="IPR029033">
    <property type="entry name" value="His_PPase_superfam"/>
</dbReference>
<feature type="region of interest" description="Disordered" evidence="1">
    <location>
        <begin position="1"/>
        <end position="29"/>
    </location>
</feature>
<dbReference type="Pfam" id="PF00300">
    <property type="entry name" value="His_Phos_1"/>
    <property type="match status" value="1"/>
</dbReference>
<dbReference type="OrthoDB" id="354304at2759"/>
<keyword evidence="3" id="KW-1185">Reference proteome</keyword>
<dbReference type="Gene3D" id="3.40.50.1240">
    <property type="entry name" value="Phosphoglycerate mutase-like"/>
    <property type="match status" value="1"/>
</dbReference>
<dbReference type="InterPro" id="IPR013078">
    <property type="entry name" value="His_Pase_superF_clade-1"/>
</dbReference>
<evidence type="ECO:0000256" key="1">
    <source>
        <dbReference type="SAM" id="MobiDB-lite"/>
    </source>
</evidence>
<gene>
    <name evidence="2" type="ORF">CBR_g8644</name>
</gene>
<dbReference type="SMART" id="SM00855">
    <property type="entry name" value="PGAM"/>
    <property type="match status" value="1"/>
</dbReference>
<evidence type="ECO:0000313" key="2">
    <source>
        <dbReference type="EMBL" id="GBG60624.1"/>
    </source>
</evidence>
<protein>
    <submittedName>
        <fullName evidence="2">Uncharacterized protein</fullName>
    </submittedName>
</protein>
<name>A0A388JS31_CHABU</name>
<proteinExistence type="predicted"/>
<organism evidence="2 3">
    <name type="scientific">Chara braunii</name>
    <name type="common">Braun's stonewort</name>
    <dbReference type="NCBI Taxonomy" id="69332"/>
    <lineage>
        <taxon>Eukaryota</taxon>
        <taxon>Viridiplantae</taxon>
        <taxon>Streptophyta</taxon>
        <taxon>Charophyceae</taxon>
        <taxon>Charales</taxon>
        <taxon>Characeae</taxon>
        <taxon>Chara</taxon>
    </lineage>
</organism>
<dbReference type="EMBL" id="BFEA01000012">
    <property type="protein sequence ID" value="GBG60624.1"/>
    <property type="molecule type" value="Genomic_DNA"/>
</dbReference>
<dbReference type="AlphaFoldDB" id="A0A388JS31"/>